<evidence type="ECO:0000313" key="1">
    <source>
        <dbReference type="EMBL" id="JAH69195.1"/>
    </source>
</evidence>
<dbReference type="AlphaFoldDB" id="A0A0E9UVF4"/>
<protein>
    <submittedName>
        <fullName evidence="1">Uncharacterized protein</fullName>
    </submittedName>
</protein>
<reference evidence="1" key="1">
    <citation type="submission" date="2014-11" db="EMBL/GenBank/DDBJ databases">
        <authorList>
            <person name="Amaro Gonzalez C."/>
        </authorList>
    </citation>
    <scope>NUCLEOTIDE SEQUENCE</scope>
</reference>
<sequence>MVKGWRGQGFTIAYQAGVEH</sequence>
<organism evidence="1">
    <name type="scientific">Anguilla anguilla</name>
    <name type="common">European freshwater eel</name>
    <name type="synonym">Muraena anguilla</name>
    <dbReference type="NCBI Taxonomy" id="7936"/>
    <lineage>
        <taxon>Eukaryota</taxon>
        <taxon>Metazoa</taxon>
        <taxon>Chordata</taxon>
        <taxon>Craniata</taxon>
        <taxon>Vertebrata</taxon>
        <taxon>Euteleostomi</taxon>
        <taxon>Actinopterygii</taxon>
        <taxon>Neopterygii</taxon>
        <taxon>Teleostei</taxon>
        <taxon>Anguilliformes</taxon>
        <taxon>Anguillidae</taxon>
        <taxon>Anguilla</taxon>
    </lineage>
</organism>
<dbReference type="EMBL" id="GBXM01039382">
    <property type="protein sequence ID" value="JAH69195.1"/>
    <property type="molecule type" value="Transcribed_RNA"/>
</dbReference>
<accession>A0A0E9UVF4</accession>
<reference evidence="1" key="2">
    <citation type="journal article" date="2015" name="Fish Shellfish Immunol.">
        <title>Early steps in the European eel (Anguilla anguilla)-Vibrio vulnificus interaction in the gills: Role of the RtxA13 toxin.</title>
        <authorList>
            <person name="Callol A."/>
            <person name="Pajuelo D."/>
            <person name="Ebbesson L."/>
            <person name="Teles M."/>
            <person name="MacKenzie S."/>
            <person name="Amaro C."/>
        </authorList>
    </citation>
    <scope>NUCLEOTIDE SEQUENCE</scope>
</reference>
<name>A0A0E9UVF4_ANGAN</name>
<proteinExistence type="predicted"/>